<comment type="caution">
    <text evidence="1">The sequence shown here is derived from an EMBL/GenBank/DDBJ whole genome shotgun (WGS) entry which is preliminary data.</text>
</comment>
<dbReference type="EMBL" id="JBFOLK010000002">
    <property type="protein sequence ID" value="KAL2531902.1"/>
    <property type="molecule type" value="Genomic_DNA"/>
</dbReference>
<dbReference type="Proteomes" id="UP001604336">
    <property type="component" value="Unassembled WGS sequence"/>
</dbReference>
<proteinExistence type="predicted"/>
<protein>
    <submittedName>
        <fullName evidence="1">Uncharacterized protein</fullName>
    </submittedName>
</protein>
<dbReference type="AlphaFoldDB" id="A0ABD1V3K9"/>
<name>A0ABD1V3K9_9LAMI</name>
<evidence type="ECO:0000313" key="1">
    <source>
        <dbReference type="EMBL" id="KAL2531902.1"/>
    </source>
</evidence>
<reference evidence="2" key="1">
    <citation type="submission" date="2024-07" db="EMBL/GenBank/DDBJ databases">
        <title>Two chromosome-level genome assemblies of Korean endemic species Abeliophyllum distichum and Forsythia ovata (Oleaceae).</title>
        <authorList>
            <person name="Jang H."/>
        </authorList>
    </citation>
    <scope>NUCLEOTIDE SEQUENCE [LARGE SCALE GENOMIC DNA]</scope>
</reference>
<accession>A0ABD1V3K9</accession>
<gene>
    <name evidence="1" type="ORF">Adt_05253</name>
</gene>
<organism evidence="1 2">
    <name type="scientific">Abeliophyllum distichum</name>
    <dbReference type="NCBI Taxonomy" id="126358"/>
    <lineage>
        <taxon>Eukaryota</taxon>
        <taxon>Viridiplantae</taxon>
        <taxon>Streptophyta</taxon>
        <taxon>Embryophyta</taxon>
        <taxon>Tracheophyta</taxon>
        <taxon>Spermatophyta</taxon>
        <taxon>Magnoliopsida</taxon>
        <taxon>eudicotyledons</taxon>
        <taxon>Gunneridae</taxon>
        <taxon>Pentapetalae</taxon>
        <taxon>asterids</taxon>
        <taxon>lamiids</taxon>
        <taxon>Lamiales</taxon>
        <taxon>Oleaceae</taxon>
        <taxon>Forsythieae</taxon>
        <taxon>Abeliophyllum</taxon>
    </lineage>
</organism>
<keyword evidence="2" id="KW-1185">Reference proteome</keyword>
<evidence type="ECO:0000313" key="2">
    <source>
        <dbReference type="Proteomes" id="UP001604336"/>
    </source>
</evidence>
<sequence length="227" mass="25359">MERSSASRYESMTELSHHTMRALLGKFAQNVVEQVSLQNIHAVEKLTQNGNNHYDHMAKQLSMLNKFMNKMVNQVCQPNPLGMESHFQTRSLVGNGSPTVNTSHGVETSHMGQATANLGGLGTSYIGSSPNLRENVQTMGPNVTRINDGGNPYLNGNNRSNNGMFMPNMGPNNVVRPPTVPYVNQSIGVPFDPNTILRDQVIEIMQDQLDFRKLPIIRPTYRKPYQY</sequence>